<dbReference type="InterPro" id="IPR038765">
    <property type="entry name" value="Papain-like_cys_pep_sf"/>
</dbReference>
<keyword evidence="4" id="KW-1185">Reference proteome</keyword>
<dbReference type="AlphaFoldDB" id="A0A6J8C9K8"/>
<reference evidence="3 4" key="1">
    <citation type="submission" date="2020-06" db="EMBL/GenBank/DDBJ databases">
        <authorList>
            <person name="Li R."/>
            <person name="Bekaert M."/>
        </authorList>
    </citation>
    <scope>NUCLEOTIDE SEQUENCE [LARGE SCALE GENOMIC DNA]</scope>
    <source>
        <strain evidence="4">wild</strain>
    </source>
</reference>
<dbReference type="GO" id="GO:0004843">
    <property type="term" value="F:cysteine-type deubiquitinase activity"/>
    <property type="evidence" value="ECO:0007669"/>
    <property type="project" value="UniProtKB-EC"/>
</dbReference>
<proteinExistence type="predicted"/>
<dbReference type="SUPFAM" id="SSF54001">
    <property type="entry name" value="Cysteine proteinases"/>
    <property type="match status" value="1"/>
</dbReference>
<feature type="coiled-coil region" evidence="1">
    <location>
        <begin position="37"/>
        <end position="64"/>
    </location>
</feature>
<evidence type="ECO:0000313" key="3">
    <source>
        <dbReference type="EMBL" id="CAC5392292.1"/>
    </source>
</evidence>
<name>A0A6J8C9K8_MYTCO</name>
<organism evidence="3 4">
    <name type="scientific">Mytilus coruscus</name>
    <name type="common">Sea mussel</name>
    <dbReference type="NCBI Taxonomy" id="42192"/>
    <lineage>
        <taxon>Eukaryota</taxon>
        <taxon>Metazoa</taxon>
        <taxon>Spiralia</taxon>
        <taxon>Lophotrochozoa</taxon>
        <taxon>Mollusca</taxon>
        <taxon>Bivalvia</taxon>
        <taxon>Autobranchia</taxon>
        <taxon>Pteriomorphia</taxon>
        <taxon>Mytilida</taxon>
        <taxon>Mytiloidea</taxon>
        <taxon>Mytilidae</taxon>
        <taxon>Mytilinae</taxon>
        <taxon>Mytilus</taxon>
    </lineage>
</organism>
<feature type="compositionally biased region" description="Basic and acidic residues" evidence="2">
    <location>
        <begin position="1"/>
        <end position="21"/>
    </location>
</feature>
<dbReference type="Proteomes" id="UP000507470">
    <property type="component" value="Unassembled WGS sequence"/>
</dbReference>
<evidence type="ECO:0000256" key="1">
    <source>
        <dbReference type="SAM" id="Coils"/>
    </source>
</evidence>
<evidence type="ECO:0000313" key="4">
    <source>
        <dbReference type="Proteomes" id="UP000507470"/>
    </source>
</evidence>
<protein>
    <submittedName>
        <fullName evidence="3">USP20_33</fullName>
        <ecNumber evidence="3">3.4.19.12</ecNumber>
    </submittedName>
</protein>
<gene>
    <name evidence="3" type="ORF">MCOR_27235</name>
</gene>
<evidence type="ECO:0000256" key="2">
    <source>
        <dbReference type="SAM" id="MobiDB-lite"/>
    </source>
</evidence>
<dbReference type="Gene3D" id="3.90.70.10">
    <property type="entry name" value="Cysteine proteinases"/>
    <property type="match status" value="1"/>
</dbReference>
<dbReference type="EMBL" id="CACVKT020004943">
    <property type="protein sequence ID" value="CAC5392292.1"/>
    <property type="molecule type" value="Genomic_DNA"/>
</dbReference>
<sequence>MVQKSSVEKEDSGKEQDKDRCSYTNNIKLDKNMRKLNKKTEVRIDAERNELEIEDREVEFVKTRITGIMNIGNSCWFNALLVTMGTVDAVKIGLDHYNEDLTFCPGLSEVLKNDAEEFLSTAIADLFAAVGSDHMIKIREVVTCVDCGNVGVQEQQYPSLQLCIPKVAIASLQINKIYSYESVTLKLVACYSPEKCTAVLLSTEDFIYVDNSRCVKHISATKFERFVSGSDIIAFCDTKKIQTTSGINKANGKSFAEMFHWKGNIQFFDTTIKKQDIDIVEMFPDCIE</sequence>
<feature type="region of interest" description="Disordered" evidence="2">
    <location>
        <begin position="1"/>
        <end position="22"/>
    </location>
</feature>
<keyword evidence="3" id="KW-0378">Hydrolase</keyword>
<dbReference type="EC" id="3.4.19.12" evidence="3"/>
<keyword evidence="1" id="KW-0175">Coiled coil</keyword>
<accession>A0A6J8C9K8</accession>